<dbReference type="Pfam" id="PF04380">
    <property type="entry name" value="BMFP"/>
    <property type="match status" value="1"/>
</dbReference>
<comment type="function">
    <text evidence="1">Required for efficient ubiquinone (coenzyme Q) biosynthesis. UbiK is probably an accessory factor of Ubi enzymes and facilitates ubiquinone biosynthesis by acting as an assembly factor, a targeting factor, or both.</text>
</comment>
<reference evidence="3" key="3">
    <citation type="submission" date="2021-06" db="EMBL/GenBank/DDBJ databases">
        <title>Genomic Description and Analysis of Intracellular Bacteria, Candidatus Berkiella cookevillensis and Candidatus Berkiella aquae.</title>
        <authorList>
            <person name="Kidane D.T."/>
            <person name="Mehari Y.T."/>
            <person name="Rice F.C."/>
            <person name="Arivett B.A."/>
            <person name="Farone A.L."/>
            <person name="Berk S.G."/>
            <person name="Farone M.B."/>
        </authorList>
    </citation>
    <scope>NUCLEOTIDE SEQUENCE</scope>
    <source>
        <strain evidence="3">HT99</strain>
    </source>
</reference>
<dbReference type="OrthoDB" id="5297354at2"/>
<keyword evidence="4" id="KW-1185">Reference proteome</keyword>
<sequence length="85" mass="9764">MFDPKLAQDMAKQFVDSLPSGVKAIQQEIENQLRQFLQQSFNKMDLVTREEFDIQTQVLAKTRAKLTTLEETVKTLESKLSDQSS</sequence>
<reference evidence="2" key="1">
    <citation type="submission" date="2015-09" db="EMBL/GenBank/DDBJ databases">
        <title>Draft Genome Sequences of Two Novel Amoeba-resistant Intranuclear Bacteria, Candidatus Berkiella cookevillensis and Candidatus Berkiella aquae.</title>
        <authorList>
            <person name="Mehari Y.T."/>
            <person name="Arivett B.A."/>
            <person name="Farone A.L."/>
            <person name="Gunderson J.H."/>
            <person name="Farone M.B."/>
        </authorList>
    </citation>
    <scope>NUCLEOTIDE SEQUENCE [LARGE SCALE GENOMIC DNA]</scope>
    <source>
        <strain evidence="2">HT99</strain>
    </source>
</reference>
<comment type="pathway">
    <text evidence="1">Cofactor biosynthesis; ubiquinone biosynthesis.</text>
</comment>
<evidence type="ECO:0000313" key="2">
    <source>
        <dbReference type="EMBL" id="KRG22078.1"/>
    </source>
</evidence>
<dbReference type="PANTHER" id="PTHR38040">
    <property type="entry name" value="UBIQUINONE BIOSYNTHESIS ACCESSORY FACTOR UBIK"/>
    <property type="match status" value="1"/>
</dbReference>
<organism evidence="2">
    <name type="scientific">Candidatus Berkiella aquae</name>
    <dbReference type="NCBI Taxonomy" id="295108"/>
    <lineage>
        <taxon>Bacteria</taxon>
        <taxon>Pseudomonadati</taxon>
        <taxon>Pseudomonadota</taxon>
        <taxon>Gammaproteobacteria</taxon>
        <taxon>Candidatus Berkiellales</taxon>
        <taxon>Candidatus Berkiellaceae</taxon>
        <taxon>Candidatus Berkiella</taxon>
    </lineage>
</organism>
<gene>
    <name evidence="1" type="primary">ubiK</name>
    <name evidence="2" type="ORF">HT99x_00495</name>
    <name evidence="3" type="ORF">HT99x_014865</name>
</gene>
<dbReference type="STRING" id="295108.HT99x_00495"/>
<keyword evidence="1" id="KW-0963">Cytoplasm</keyword>
<comment type="similarity">
    <text evidence="1">Belongs to the UbiK family.</text>
</comment>
<comment type="caution">
    <text evidence="2">The sequence shown here is derived from an EMBL/GenBank/DDBJ whole genome shotgun (WGS) entry which is preliminary data.</text>
</comment>
<dbReference type="PATRIC" id="fig|1590043.3.peg.498"/>
<dbReference type="EMBL" id="LKAJ01000002">
    <property type="protein sequence ID" value="KRG22078.1"/>
    <property type="molecule type" value="Genomic_DNA"/>
</dbReference>
<accession>A0A0Q9YYN4</accession>
<dbReference type="Proteomes" id="UP000051497">
    <property type="component" value="Unassembled WGS sequence"/>
</dbReference>
<proteinExistence type="inferred from homology"/>
<protein>
    <recommendedName>
        <fullName evidence="1">Ubiquinone biosynthesis accessory factor UbiK</fullName>
    </recommendedName>
</protein>
<dbReference type="PANTHER" id="PTHR38040:SF1">
    <property type="entry name" value="UBIQUINONE BIOSYNTHESIS ACCESSORY FACTOR UBIK"/>
    <property type="match status" value="1"/>
</dbReference>
<evidence type="ECO:0000313" key="4">
    <source>
        <dbReference type="Proteomes" id="UP000051497"/>
    </source>
</evidence>
<evidence type="ECO:0000313" key="3">
    <source>
        <dbReference type="EMBL" id="MCS5712719.1"/>
    </source>
</evidence>
<evidence type="ECO:0000256" key="1">
    <source>
        <dbReference type="HAMAP-Rule" id="MF_02216"/>
    </source>
</evidence>
<dbReference type="InterPro" id="IPR007475">
    <property type="entry name" value="UbiK"/>
</dbReference>
<dbReference type="EMBL" id="LKAJ02000001">
    <property type="protein sequence ID" value="MCS5712719.1"/>
    <property type="molecule type" value="Genomic_DNA"/>
</dbReference>
<dbReference type="HAMAP" id="MF_02216">
    <property type="entry name" value="UbiK"/>
    <property type="match status" value="1"/>
</dbReference>
<comment type="subcellular location">
    <subcellularLocation>
        <location evidence="1">Cytoplasm</location>
    </subcellularLocation>
</comment>
<dbReference type="UniPathway" id="UPA00232"/>
<dbReference type="AlphaFoldDB" id="A0A0Q9YYN4"/>
<reference evidence="3" key="2">
    <citation type="journal article" date="2016" name="Genome Announc.">
        <title>Draft Genome Sequences of Two Novel Amoeba-Resistant Intranuclear Bacteria, 'Candidatus Berkiella cookevillensis' and 'Candidatus Berkiella aquae'.</title>
        <authorList>
            <person name="Mehari Y.T."/>
            <person name="Arivett B.A."/>
            <person name="Farone A.L."/>
            <person name="Gunderson J.H."/>
            <person name="Farone M.B."/>
        </authorList>
    </citation>
    <scope>NUCLEOTIDE SEQUENCE</scope>
    <source>
        <strain evidence="3">HT99</strain>
    </source>
</reference>
<keyword evidence="1" id="KW-0831">Ubiquinone biosynthesis</keyword>
<dbReference type="GO" id="GO:0005829">
    <property type="term" value="C:cytosol"/>
    <property type="evidence" value="ECO:0007669"/>
    <property type="project" value="TreeGrafter"/>
</dbReference>
<name>A0A0Q9YYN4_9GAMM</name>
<dbReference type="GO" id="GO:0006744">
    <property type="term" value="P:ubiquinone biosynthetic process"/>
    <property type="evidence" value="ECO:0007669"/>
    <property type="project" value="UniProtKB-UniRule"/>
</dbReference>